<evidence type="ECO:0000256" key="2">
    <source>
        <dbReference type="ARBA" id="ARBA00023125"/>
    </source>
</evidence>
<dbReference type="AlphaFoldDB" id="U3BAU0"/>
<dbReference type="STRING" id="1219065.VPR01S_05_01990"/>
<dbReference type="PROSITE" id="PS01117">
    <property type="entry name" value="HTH_MARR_1"/>
    <property type="match status" value="1"/>
</dbReference>
<dbReference type="InterPro" id="IPR036390">
    <property type="entry name" value="WH_DNA-bd_sf"/>
</dbReference>
<evidence type="ECO:0000313" key="5">
    <source>
        <dbReference type="EMBL" id="GAD66904.1"/>
    </source>
</evidence>
<dbReference type="InterPro" id="IPR000835">
    <property type="entry name" value="HTH_MarR-typ"/>
</dbReference>
<dbReference type="PROSITE" id="PS50995">
    <property type="entry name" value="HTH_MARR_2"/>
    <property type="match status" value="1"/>
</dbReference>
<evidence type="ECO:0000259" key="4">
    <source>
        <dbReference type="PROSITE" id="PS50995"/>
    </source>
</evidence>
<name>U3BAU0_VIBPR</name>
<keyword evidence="2" id="KW-0238">DNA-binding</keyword>
<gene>
    <name evidence="5" type="ORF">VPR01S_05_01990</name>
</gene>
<dbReference type="Gene3D" id="1.10.10.10">
    <property type="entry name" value="Winged helix-like DNA-binding domain superfamily/Winged helix DNA-binding domain"/>
    <property type="match status" value="1"/>
</dbReference>
<dbReference type="GO" id="GO:0003677">
    <property type="term" value="F:DNA binding"/>
    <property type="evidence" value="ECO:0007669"/>
    <property type="project" value="UniProtKB-KW"/>
</dbReference>
<feature type="domain" description="HTH marR-type" evidence="4">
    <location>
        <begin position="4"/>
        <end position="136"/>
    </location>
</feature>
<evidence type="ECO:0000256" key="3">
    <source>
        <dbReference type="ARBA" id="ARBA00023163"/>
    </source>
</evidence>
<dbReference type="PANTHER" id="PTHR42756:SF1">
    <property type="entry name" value="TRANSCRIPTIONAL REPRESSOR OF EMRAB OPERON"/>
    <property type="match status" value="1"/>
</dbReference>
<dbReference type="EMBL" id="BATJ01000005">
    <property type="protein sequence ID" value="GAD66904.1"/>
    <property type="molecule type" value="Genomic_DNA"/>
</dbReference>
<accession>U3BAU0</accession>
<dbReference type="GO" id="GO:0003700">
    <property type="term" value="F:DNA-binding transcription factor activity"/>
    <property type="evidence" value="ECO:0007669"/>
    <property type="project" value="InterPro"/>
</dbReference>
<comment type="caution">
    <text evidence="5">The sequence shown here is derived from an EMBL/GenBank/DDBJ whole genome shotgun (WGS) entry which is preliminary data.</text>
</comment>
<dbReference type="SMART" id="SM00347">
    <property type="entry name" value="HTH_MARR"/>
    <property type="match status" value="1"/>
</dbReference>
<dbReference type="SUPFAM" id="SSF46785">
    <property type="entry name" value="Winged helix' DNA-binding domain"/>
    <property type="match status" value="1"/>
</dbReference>
<keyword evidence="6" id="KW-1185">Reference proteome</keyword>
<evidence type="ECO:0000256" key="1">
    <source>
        <dbReference type="ARBA" id="ARBA00023015"/>
    </source>
</evidence>
<keyword evidence="1" id="KW-0805">Transcription regulation</keyword>
<dbReference type="InterPro" id="IPR023187">
    <property type="entry name" value="Tscrpt_reg_MarR-type_CS"/>
</dbReference>
<sequence>MDKHEEVLVAIRQIIRAVDLHSRQLNKDLGLTSPQLILMRSIRDSGNVTIKQLSISTNMSQATATSIIDRLEKRGLVRRQRSEKDRRIVHTILTEKGDHVLETAPLPIQDNFIERYQKLDIWEQSLLLSAVQRISCMMNAKDIDVAPLLSVEESKHD</sequence>
<proteinExistence type="predicted"/>
<dbReference type="eggNOG" id="COG1846">
    <property type="taxonomic scope" value="Bacteria"/>
</dbReference>
<dbReference type="PANTHER" id="PTHR42756">
    <property type="entry name" value="TRANSCRIPTIONAL REGULATOR, MARR"/>
    <property type="match status" value="1"/>
</dbReference>
<reference evidence="5 6" key="1">
    <citation type="submission" date="2013-09" db="EMBL/GenBank/DDBJ databases">
        <title>Whole genome shotgun sequence of Vibrio proteolyticus NBRC 13287.</title>
        <authorList>
            <person name="Isaki S."/>
            <person name="Hosoyama A."/>
            <person name="Numata M."/>
            <person name="Hashimoto M."/>
            <person name="Hosoyama Y."/>
            <person name="Tsuchikane K."/>
            <person name="Noguchi M."/>
            <person name="Hirakata S."/>
            <person name="Ichikawa N."/>
            <person name="Ohji S."/>
            <person name="Yamazoe A."/>
            <person name="Fujita N."/>
        </authorList>
    </citation>
    <scope>NUCLEOTIDE SEQUENCE [LARGE SCALE GENOMIC DNA]</scope>
    <source>
        <strain evidence="5 6">NBRC 13287</strain>
    </source>
</reference>
<keyword evidence="3" id="KW-0804">Transcription</keyword>
<organism evidence="5 6">
    <name type="scientific">Vibrio proteolyticus NBRC 13287</name>
    <dbReference type="NCBI Taxonomy" id="1219065"/>
    <lineage>
        <taxon>Bacteria</taxon>
        <taxon>Pseudomonadati</taxon>
        <taxon>Pseudomonadota</taxon>
        <taxon>Gammaproteobacteria</taxon>
        <taxon>Vibrionales</taxon>
        <taxon>Vibrionaceae</taxon>
        <taxon>Vibrio</taxon>
    </lineage>
</organism>
<dbReference type="RefSeq" id="WP_021704882.1">
    <property type="nucleotide sequence ID" value="NZ_BATJ01000005.1"/>
</dbReference>
<evidence type="ECO:0000313" key="6">
    <source>
        <dbReference type="Proteomes" id="UP000016570"/>
    </source>
</evidence>
<dbReference type="InterPro" id="IPR036388">
    <property type="entry name" value="WH-like_DNA-bd_sf"/>
</dbReference>
<dbReference type="Pfam" id="PF01047">
    <property type="entry name" value="MarR"/>
    <property type="match status" value="1"/>
</dbReference>
<dbReference type="Proteomes" id="UP000016570">
    <property type="component" value="Unassembled WGS sequence"/>
</dbReference>
<protein>
    <submittedName>
        <fullName evidence="5">Putative MarR family transcriptional regulator</fullName>
    </submittedName>
</protein>